<dbReference type="RefSeq" id="WP_130971079.1">
    <property type="nucleotide sequence ID" value="NZ_SITJ01000074.1"/>
</dbReference>
<evidence type="ECO:0000313" key="1">
    <source>
        <dbReference type="EMBL" id="TBL67013.1"/>
    </source>
</evidence>
<dbReference type="AlphaFoldDB" id="A0ABD7Q392"/>
<reference evidence="1 2" key="1">
    <citation type="submission" date="2019-02" db="EMBL/GenBank/DDBJ databases">
        <title>Comparative genomic analysis of the Hafnia genus genomes.</title>
        <authorList>
            <person name="Zhiqiu Y."/>
            <person name="Chao Y."/>
            <person name="Yuhui D."/>
            <person name="Di H."/>
            <person name="Bin L."/>
        </authorList>
    </citation>
    <scope>NUCLEOTIDE SEQUENCE [LARGE SCALE GENOMIC DNA]</scope>
    <source>
        <strain evidence="1 2">PCM_1210</strain>
    </source>
</reference>
<comment type="caution">
    <text evidence="1">The sequence shown here is derived from an EMBL/GenBank/DDBJ whole genome shotgun (WGS) entry which is preliminary data.</text>
</comment>
<dbReference type="EMBL" id="SITJ01000074">
    <property type="protein sequence ID" value="TBL67013.1"/>
    <property type="molecule type" value="Genomic_DNA"/>
</dbReference>
<sequence length="197" mass="22986">MNNRIVIFMIIPLMFLSKGYCKGIDKNTDDNITSFIYSKGEPEDIESIYDVDAPDNGFGKYYVYNLKEKFGMKVFPFVYQVKNESNISRCNIAVKVDDGVIIPDRKFNSDSSENLSPCIGFKNDYRVLKSTNNERYYLLIFDVLYMQASSEVDEIKEVYFYLSDKHRICYSEKLTSDLNMNKKINLLKSNLDFKECN</sequence>
<organism evidence="1 2">
    <name type="scientific">Hafnia alvei</name>
    <dbReference type="NCBI Taxonomy" id="569"/>
    <lineage>
        <taxon>Bacteria</taxon>
        <taxon>Pseudomonadati</taxon>
        <taxon>Pseudomonadota</taxon>
        <taxon>Gammaproteobacteria</taxon>
        <taxon>Enterobacterales</taxon>
        <taxon>Hafniaceae</taxon>
        <taxon>Hafnia</taxon>
    </lineage>
</organism>
<evidence type="ECO:0000313" key="2">
    <source>
        <dbReference type="Proteomes" id="UP000291600"/>
    </source>
</evidence>
<protein>
    <submittedName>
        <fullName evidence="1">Uncharacterized protein</fullName>
    </submittedName>
</protein>
<name>A0ABD7Q392_HAFAL</name>
<dbReference type="Proteomes" id="UP000291600">
    <property type="component" value="Unassembled WGS sequence"/>
</dbReference>
<proteinExistence type="predicted"/>
<gene>
    <name evidence="1" type="ORF">EYY96_13245</name>
</gene>
<accession>A0ABD7Q392</accession>